<proteinExistence type="predicted"/>
<accession>A0A7K1GQZ2</accession>
<dbReference type="Proteomes" id="UP000488936">
    <property type="component" value="Unassembled WGS sequence"/>
</dbReference>
<dbReference type="InterPro" id="IPR008969">
    <property type="entry name" value="CarboxyPept-like_regulatory"/>
</dbReference>
<organism evidence="1 2">
    <name type="scientific">Myroides pelagicus</name>
    <dbReference type="NCBI Taxonomy" id="270914"/>
    <lineage>
        <taxon>Bacteria</taxon>
        <taxon>Pseudomonadati</taxon>
        <taxon>Bacteroidota</taxon>
        <taxon>Flavobacteriia</taxon>
        <taxon>Flavobacteriales</taxon>
        <taxon>Flavobacteriaceae</taxon>
        <taxon>Myroides</taxon>
    </lineage>
</organism>
<name>A0A7K1GQZ2_9FLAO</name>
<evidence type="ECO:0000313" key="2">
    <source>
        <dbReference type="Proteomes" id="UP000488936"/>
    </source>
</evidence>
<evidence type="ECO:0000313" key="1">
    <source>
        <dbReference type="EMBL" id="MTH31090.1"/>
    </source>
</evidence>
<sequence length="241" mass="27543">MQVIVLAQSRQIKGRVIDRITQQGISGVVISDSTGGIVVVSNDQGEFILYFDDHITGLTFNHISYQSLREKVSNRMEVPLTPVIQELEEIMVFNKPIQKVFVTAFTNMKGSVQKGDLYEAYVREFNVINNNRVNVADAMVDFYINSVGSKALVEIKERRTYESKQEIDLENMEEYFSVMGTGDFRTTLNSFVSVDYLNKMIKNDKVYDYIVKKQVRGNEGTVVILEYDVKDKTSLKEKGFI</sequence>
<dbReference type="EMBL" id="WMJY01000075">
    <property type="protein sequence ID" value="MTH31090.1"/>
    <property type="molecule type" value="Genomic_DNA"/>
</dbReference>
<keyword evidence="2" id="KW-1185">Reference proteome</keyword>
<dbReference type="SUPFAM" id="SSF49464">
    <property type="entry name" value="Carboxypeptidase regulatory domain-like"/>
    <property type="match status" value="1"/>
</dbReference>
<comment type="caution">
    <text evidence="1">The sequence shown here is derived from an EMBL/GenBank/DDBJ whole genome shotgun (WGS) entry which is preliminary data.</text>
</comment>
<gene>
    <name evidence="1" type="ORF">GJV77_14565</name>
</gene>
<protein>
    <submittedName>
        <fullName evidence="1">Uncharacterized protein</fullName>
    </submittedName>
</protein>
<reference evidence="1 2" key="1">
    <citation type="journal article" date="2006" name="Int. J. Syst. Evol. Microbiol.">
        <title>Myroides pelagicus sp. nov., isolated from seawater in Thailand.</title>
        <authorList>
            <person name="Yoon J."/>
            <person name="Maneerat S."/>
            <person name="Kawai F."/>
            <person name="Yokota A."/>
        </authorList>
    </citation>
    <scope>NUCLEOTIDE SEQUENCE [LARGE SCALE GENOMIC DNA]</scope>
    <source>
        <strain evidence="1 2">SM1T</strain>
    </source>
</reference>
<dbReference type="RefSeq" id="WP_155037056.1">
    <property type="nucleotide sequence ID" value="NZ_JAYMMG010000001.1"/>
</dbReference>
<dbReference type="AlphaFoldDB" id="A0A7K1GQZ2"/>
<dbReference type="OrthoDB" id="766873at2"/>